<evidence type="ECO:0000256" key="3">
    <source>
        <dbReference type="ARBA" id="ARBA00022475"/>
    </source>
</evidence>
<dbReference type="InterPro" id="IPR003838">
    <property type="entry name" value="ABC3_permease_C"/>
</dbReference>
<dbReference type="GO" id="GO:0098797">
    <property type="term" value="C:plasma membrane protein complex"/>
    <property type="evidence" value="ECO:0007669"/>
    <property type="project" value="TreeGrafter"/>
</dbReference>
<evidence type="ECO:0000256" key="5">
    <source>
        <dbReference type="ARBA" id="ARBA00022989"/>
    </source>
</evidence>
<dbReference type="GO" id="GO:0044874">
    <property type="term" value="P:lipoprotein localization to outer membrane"/>
    <property type="evidence" value="ECO:0007669"/>
    <property type="project" value="TreeGrafter"/>
</dbReference>
<dbReference type="AlphaFoldDB" id="A0A0M5MKT9"/>
<feature type="domain" description="ABC3 transporter permease C-terminal" evidence="8">
    <location>
        <begin position="237"/>
        <end position="362"/>
    </location>
</feature>
<feature type="transmembrane region" description="Helical" evidence="7">
    <location>
        <begin position="22"/>
        <end position="41"/>
    </location>
</feature>
<feature type="transmembrane region" description="Helical" evidence="7">
    <location>
        <begin position="337"/>
        <end position="360"/>
    </location>
</feature>
<dbReference type="Proteomes" id="UP000066049">
    <property type="component" value="Chromosome"/>
</dbReference>
<dbReference type="PANTHER" id="PTHR30489:SF0">
    <property type="entry name" value="LIPOPROTEIN-RELEASING SYSTEM TRANSMEMBRANE PROTEIN LOLE"/>
    <property type="match status" value="1"/>
</dbReference>
<dbReference type="PANTHER" id="PTHR30489">
    <property type="entry name" value="LIPOPROTEIN-RELEASING SYSTEM TRANSMEMBRANE PROTEIN LOLE"/>
    <property type="match status" value="1"/>
</dbReference>
<reference evidence="10" key="1">
    <citation type="submission" date="2015-08" db="EMBL/GenBank/DDBJ databases">
        <title>Comparative genomics of the Campylobacter concisus group.</title>
        <authorList>
            <person name="Miller W.G."/>
            <person name="Yee E."/>
            <person name="Chapman M.H."/>
            <person name="Huynh S."/>
            <person name="Bono J.L."/>
            <person name="On S.L.W."/>
            <person name="St Leger J."/>
            <person name="Foster G."/>
            <person name="Parker C.T."/>
        </authorList>
    </citation>
    <scope>NUCLEOTIDE SEQUENCE [LARGE SCALE GENOMIC DNA]</scope>
    <source>
        <strain evidence="10">ATCC 33237</strain>
    </source>
</reference>
<evidence type="ECO:0000256" key="7">
    <source>
        <dbReference type="SAM" id="Phobius"/>
    </source>
</evidence>
<evidence type="ECO:0000259" key="8">
    <source>
        <dbReference type="Pfam" id="PF02687"/>
    </source>
</evidence>
<evidence type="ECO:0000256" key="6">
    <source>
        <dbReference type="ARBA" id="ARBA00023136"/>
    </source>
</evidence>
<proteinExistence type="inferred from homology"/>
<evidence type="ECO:0000256" key="2">
    <source>
        <dbReference type="ARBA" id="ARBA00005236"/>
    </source>
</evidence>
<organism evidence="9 10">
    <name type="scientific">Campylobacter concisus</name>
    <dbReference type="NCBI Taxonomy" id="199"/>
    <lineage>
        <taxon>Bacteria</taxon>
        <taxon>Pseudomonadati</taxon>
        <taxon>Campylobacterota</taxon>
        <taxon>Epsilonproteobacteria</taxon>
        <taxon>Campylobacterales</taxon>
        <taxon>Campylobacteraceae</taxon>
        <taxon>Campylobacter</taxon>
    </lineage>
</organism>
<comment type="similarity">
    <text evidence="2">Belongs to the ABC-4 integral membrane protein family. LolC/E subfamily.</text>
</comment>
<evidence type="ECO:0000256" key="4">
    <source>
        <dbReference type="ARBA" id="ARBA00022692"/>
    </source>
</evidence>
<dbReference type="KEGG" id="ccoc:CCON33237_1830"/>
<dbReference type="GeneID" id="28663507"/>
<dbReference type="EMBL" id="CP012541">
    <property type="protein sequence ID" value="ALF48463.1"/>
    <property type="molecule type" value="Genomic_DNA"/>
</dbReference>
<keyword evidence="6 7" id="KW-0472">Membrane</keyword>
<dbReference type="PATRIC" id="fig|199.248.peg.1888"/>
<evidence type="ECO:0000313" key="9">
    <source>
        <dbReference type="EMBL" id="ALF48463.1"/>
    </source>
</evidence>
<feature type="transmembrane region" description="Helical" evidence="7">
    <location>
        <begin position="228"/>
        <end position="250"/>
    </location>
</feature>
<protein>
    <submittedName>
        <fullName evidence="9">ABC transporter, permease protein</fullName>
    </submittedName>
</protein>
<comment type="subcellular location">
    <subcellularLocation>
        <location evidence="1">Cell membrane</location>
        <topology evidence="1">Multi-pass membrane protein</topology>
    </subcellularLocation>
</comment>
<feature type="transmembrane region" description="Helical" evidence="7">
    <location>
        <begin position="291"/>
        <end position="317"/>
    </location>
</feature>
<accession>A0A0M5MKT9</accession>
<evidence type="ECO:0000256" key="1">
    <source>
        <dbReference type="ARBA" id="ARBA00004651"/>
    </source>
</evidence>
<dbReference type="RefSeq" id="WP_054197337.1">
    <property type="nucleotide sequence ID" value="NZ_CABMKQ010000046.1"/>
</dbReference>
<gene>
    <name evidence="9" type="ORF">CCON33237_1830</name>
</gene>
<evidence type="ECO:0000313" key="10">
    <source>
        <dbReference type="Proteomes" id="UP000066049"/>
    </source>
</evidence>
<keyword evidence="5 7" id="KW-1133">Transmembrane helix</keyword>
<keyword evidence="3" id="KW-1003">Cell membrane</keyword>
<keyword evidence="4 7" id="KW-0812">Transmembrane</keyword>
<dbReference type="InterPro" id="IPR051447">
    <property type="entry name" value="Lipoprotein-release_system"/>
</dbReference>
<name>A0A0M5MKT9_9BACT</name>
<sequence length="369" mass="42145">MIGKNFINYAVVLLFKDRKDHLFSFCLFALIIFVLSSVLFISGSIQHDLINLVKDRSSIVVSAFRAGKGDLMHPGYIYDISKIDGVSDVKGVVDGEYYFVQKRVWFHLYEDDSLKEDEMIVGEGVKVAMNELYYDESFNFLTEERMIPVKILKTMPAQSGLISNNAIFLHPNTLRAILNLKDEEYTKLYVEVPNTDEISEVALKIENLYPNSFALSIEDEVAKVRHLYYYKGGIFMSIYVSVMLIFFVLLKNQISLAYGSKKREIAILRSIGFCIKDIIFLKFIQNFIVSVSAFLLGVMLAYLFVFVLNAPLLKGIFLGDELLNFTNFTPILEFDKLFLIFVFGVIPFLAFVLIPSWRVASSDINEGLK</sequence>
<dbReference type="Pfam" id="PF02687">
    <property type="entry name" value="FtsX"/>
    <property type="match status" value="1"/>
</dbReference>